<evidence type="ECO:0000259" key="6">
    <source>
        <dbReference type="PROSITE" id="PS51767"/>
    </source>
</evidence>
<dbReference type="PROSITE" id="PS51767">
    <property type="entry name" value="PEPTIDASE_A1"/>
    <property type="match status" value="1"/>
</dbReference>
<evidence type="ECO:0000256" key="2">
    <source>
        <dbReference type="ARBA" id="ARBA00022670"/>
    </source>
</evidence>
<evidence type="ECO:0000313" key="7">
    <source>
        <dbReference type="EMBL" id="GMI21693.1"/>
    </source>
</evidence>
<dbReference type="EMBL" id="BRYB01003846">
    <property type="protein sequence ID" value="GMI21693.1"/>
    <property type="molecule type" value="Genomic_DNA"/>
</dbReference>
<dbReference type="InterPro" id="IPR001969">
    <property type="entry name" value="Aspartic_peptidase_AS"/>
</dbReference>
<dbReference type="PANTHER" id="PTHR47966">
    <property type="entry name" value="BETA-SITE APP-CLEAVING ENZYME, ISOFORM A-RELATED"/>
    <property type="match status" value="1"/>
</dbReference>
<dbReference type="Gene3D" id="2.40.70.10">
    <property type="entry name" value="Acid Proteases"/>
    <property type="match status" value="2"/>
</dbReference>
<organism evidence="7 8">
    <name type="scientific">Tetraparma gracilis</name>
    <dbReference type="NCBI Taxonomy" id="2962635"/>
    <lineage>
        <taxon>Eukaryota</taxon>
        <taxon>Sar</taxon>
        <taxon>Stramenopiles</taxon>
        <taxon>Ochrophyta</taxon>
        <taxon>Bolidophyceae</taxon>
        <taxon>Parmales</taxon>
        <taxon>Triparmaceae</taxon>
        <taxon>Tetraparma</taxon>
    </lineage>
</organism>
<proteinExistence type="inferred from homology"/>
<dbReference type="SUPFAM" id="SSF50630">
    <property type="entry name" value="Acid proteases"/>
    <property type="match status" value="1"/>
</dbReference>
<accession>A0ABQ6M8V8</accession>
<dbReference type="InterPro" id="IPR033121">
    <property type="entry name" value="PEPTIDASE_A1"/>
</dbReference>
<dbReference type="PANTHER" id="PTHR47966:SF51">
    <property type="entry name" value="BETA-SITE APP-CLEAVING ENZYME, ISOFORM A-RELATED"/>
    <property type="match status" value="1"/>
</dbReference>
<evidence type="ECO:0000313" key="8">
    <source>
        <dbReference type="Proteomes" id="UP001165060"/>
    </source>
</evidence>
<comment type="caution">
    <text evidence="7">The sequence shown here is derived from an EMBL/GenBank/DDBJ whole genome shotgun (WGS) entry which is preliminary data.</text>
</comment>
<evidence type="ECO:0000256" key="4">
    <source>
        <dbReference type="RuleBase" id="RU000454"/>
    </source>
</evidence>
<feature type="region of interest" description="Disordered" evidence="5">
    <location>
        <begin position="1"/>
        <end position="20"/>
    </location>
</feature>
<keyword evidence="8" id="KW-1185">Reference proteome</keyword>
<dbReference type="PROSITE" id="PS00141">
    <property type="entry name" value="ASP_PROTEASE"/>
    <property type="match status" value="2"/>
</dbReference>
<keyword evidence="3 4" id="KW-0064">Aspartyl protease</keyword>
<gene>
    <name evidence="7" type="ORF">TeGR_g2385</name>
</gene>
<feature type="domain" description="Peptidase A1" evidence="6">
    <location>
        <begin position="35"/>
        <end position="458"/>
    </location>
</feature>
<sequence length="458" mass="49540">MIRLPLHQHPAPPPHVPRHLSSTSVPFTSCSDTVYFSPVTLGTPPQSFQLLLDTGSSDTWVFSSSCFASSSCPPDVTNFFDSASSSSFREIHPRESFSISYMDGDGVSGYQAVDALSFAPSLSVPAQTFALIDDTDGFAVVCKEDGILGMAFQSVSVNDVPTPLQNLAAAGLIDPVFGFYLSGNTSYTENGDGPVGELTLGGYDPAHFVGELTWAPVVERTLAQIYPDADLSNFTAAELAATRPSGFWDFDIERVHLQVPGEALHAVSGRRAAVVDTGTSLIYAPYRDAMEIFHGMGATCYFTDLETSEDERLFIPSPCFPQDRDLLQFEFALAPCSVPVTLSFEIGGKWFDVTERDLLYRDVPPGSEAEPVACDEGMGGVVDCAGQCLDADDTRWIGDRECDSGPYGIFFNCPRFECDQGDCGGGDCFEEEMCFVQVSVNGFGDESYLLGDVFMRPV</sequence>
<dbReference type="Proteomes" id="UP001165060">
    <property type="component" value="Unassembled WGS sequence"/>
</dbReference>
<evidence type="ECO:0000256" key="5">
    <source>
        <dbReference type="SAM" id="MobiDB-lite"/>
    </source>
</evidence>
<reference evidence="7 8" key="1">
    <citation type="journal article" date="2023" name="Commun. Biol.">
        <title>Genome analysis of Parmales, the sister group of diatoms, reveals the evolutionary specialization of diatoms from phago-mixotrophs to photoautotrophs.</title>
        <authorList>
            <person name="Ban H."/>
            <person name="Sato S."/>
            <person name="Yoshikawa S."/>
            <person name="Yamada K."/>
            <person name="Nakamura Y."/>
            <person name="Ichinomiya M."/>
            <person name="Sato N."/>
            <person name="Blanc-Mathieu R."/>
            <person name="Endo H."/>
            <person name="Kuwata A."/>
            <person name="Ogata H."/>
        </authorList>
    </citation>
    <scope>NUCLEOTIDE SEQUENCE [LARGE SCALE GENOMIC DNA]</scope>
</reference>
<dbReference type="PRINTS" id="PR00792">
    <property type="entry name" value="PEPSIN"/>
</dbReference>
<dbReference type="Pfam" id="PF00026">
    <property type="entry name" value="Asp"/>
    <property type="match status" value="1"/>
</dbReference>
<evidence type="ECO:0000256" key="1">
    <source>
        <dbReference type="ARBA" id="ARBA00007447"/>
    </source>
</evidence>
<evidence type="ECO:0000256" key="3">
    <source>
        <dbReference type="ARBA" id="ARBA00022750"/>
    </source>
</evidence>
<dbReference type="CDD" id="cd05471">
    <property type="entry name" value="pepsin_like"/>
    <property type="match status" value="1"/>
</dbReference>
<protein>
    <recommendedName>
        <fullName evidence="6">Peptidase A1 domain-containing protein</fullName>
    </recommendedName>
</protein>
<keyword evidence="4" id="KW-0378">Hydrolase</keyword>
<keyword evidence="2 4" id="KW-0645">Protease</keyword>
<name>A0ABQ6M8V8_9STRA</name>
<dbReference type="InterPro" id="IPR034164">
    <property type="entry name" value="Pepsin-like_dom"/>
</dbReference>
<dbReference type="InterPro" id="IPR021109">
    <property type="entry name" value="Peptidase_aspartic_dom_sf"/>
</dbReference>
<comment type="similarity">
    <text evidence="1 4">Belongs to the peptidase A1 family.</text>
</comment>
<dbReference type="InterPro" id="IPR001461">
    <property type="entry name" value="Aspartic_peptidase_A1"/>
</dbReference>